<dbReference type="OrthoDB" id="9799173at2"/>
<protein>
    <recommendedName>
        <fullName evidence="3">Antitoxin VbhA domain-containing protein</fullName>
    </recommendedName>
</protein>
<name>A0A4R6SLC5_LABRH</name>
<sequence length="84" mass="8903">MASVDDVAAALLAKTGTITTRKLSYYSRQLSDPDTAVSHAAANAAIEGQELDDDWQETLRRIATGEASVDDVIAAEIRRIGPSA</sequence>
<proteinExistence type="predicted"/>
<organism evidence="1 2">
    <name type="scientific">Labedaea rhizosphaerae</name>
    <dbReference type="NCBI Taxonomy" id="598644"/>
    <lineage>
        <taxon>Bacteria</taxon>
        <taxon>Bacillati</taxon>
        <taxon>Actinomycetota</taxon>
        <taxon>Actinomycetes</taxon>
        <taxon>Pseudonocardiales</taxon>
        <taxon>Pseudonocardiaceae</taxon>
        <taxon>Labedaea</taxon>
    </lineage>
</organism>
<evidence type="ECO:0000313" key="2">
    <source>
        <dbReference type="Proteomes" id="UP000295444"/>
    </source>
</evidence>
<accession>A0A4R6SLC5</accession>
<dbReference type="Proteomes" id="UP000295444">
    <property type="component" value="Unassembled WGS sequence"/>
</dbReference>
<evidence type="ECO:0008006" key="3">
    <source>
        <dbReference type="Google" id="ProtNLM"/>
    </source>
</evidence>
<dbReference type="InterPro" id="IPR043038">
    <property type="entry name" value="VbhA_sf"/>
</dbReference>
<gene>
    <name evidence="1" type="ORF">EV186_101972</name>
</gene>
<evidence type="ECO:0000313" key="1">
    <source>
        <dbReference type="EMBL" id="TDQ05008.1"/>
    </source>
</evidence>
<dbReference type="EMBL" id="SNXZ01000001">
    <property type="protein sequence ID" value="TDQ05008.1"/>
    <property type="molecule type" value="Genomic_DNA"/>
</dbReference>
<dbReference type="RefSeq" id="WP_133847833.1">
    <property type="nucleotide sequence ID" value="NZ_SNXZ01000001.1"/>
</dbReference>
<dbReference type="AlphaFoldDB" id="A0A4R6SLC5"/>
<keyword evidence="2" id="KW-1185">Reference proteome</keyword>
<reference evidence="1 2" key="1">
    <citation type="submission" date="2019-03" db="EMBL/GenBank/DDBJ databases">
        <title>Genomic Encyclopedia of Type Strains, Phase IV (KMG-IV): sequencing the most valuable type-strain genomes for metagenomic binning, comparative biology and taxonomic classification.</title>
        <authorList>
            <person name="Goeker M."/>
        </authorList>
    </citation>
    <scope>NUCLEOTIDE SEQUENCE [LARGE SCALE GENOMIC DNA]</scope>
    <source>
        <strain evidence="1 2">DSM 45361</strain>
    </source>
</reference>
<comment type="caution">
    <text evidence="1">The sequence shown here is derived from an EMBL/GenBank/DDBJ whole genome shotgun (WGS) entry which is preliminary data.</text>
</comment>
<dbReference type="Gene3D" id="1.10.8.1050">
    <property type="entry name" value="Antitoxin VbhA-like"/>
    <property type="match status" value="1"/>
</dbReference>